<dbReference type="EMBL" id="JAAMPC010000007">
    <property type="protein sequence ID" value="KAG2302221.1"/>
    <property type="molecule type" value="Genomic_DNA"/>
</dbReference>
<comment type="caution">
    <text evidence="2">The sequence shown here is derived from an EMBL/GenBank/DDBJ whole genome shotgun (WGS) entry which is preliminary data.</text>
</comment>
<evidence type="ECO:0000313" key="3">
    <source>
        <dbReference type="Proteomes" id="UP000886595"/>
    </source>
</evidence>
<name>A0A8X7V623_BRACI</name>
<accession>A0A8X7V623</accession>
<feature type="compositionally biased region" description="Basic and acidic residues" evidence="1">
    <location>
        <begin position="97"/>
        <end position="106"/>
    </location>
</feature>
<protein>
    <submittedName>
        <fullName evidence="2">Uncharacterized protein</fullName>
    </submittedName>
</protein>
<keyword evidence="3" id="KW-1185">Reference proteome</keyword>
<feature type="region of interest" description="Disordered" evidence="1">
    <location>
        <begin position="47"/>
        <end position="106"/>
    </location>
</feature>
<sequence>MVKVRGRSKQPQKLPTRRKKQDATTRRELETNTINVVNKALMVTEDVASGVESQGDRAVEHELSGEAPELEEDGDSDGEPEPDSGDDCAVDGDDDCDALKDEEGWR</sequence>
<feature type="region of interest" description="Disordered" evidence="1">
    <location>
        <begin position="1"/>
        <end position="31"/>
    </location>
</feature>
<feature type="compositionally biased region" description="Basic and acidic residues" evidence="1">
    <location>
        <begin position="54"/>
        <end position="64"/>
    </location>
</feature>
<feature type="compositionally biased region" description="Acidic residues" evidence="1">
    <location>
        <begin position="68"/>
        <end position="96"/>
    </location>
</feature>
<feature type="compositionally biased region" description="Basic and acidic residues" evidence="1">
    <location>
        <begin position="21"/>
        <end position="30"/>
    </location>
</feature>
<feature type="compositionally biased region" description="Basic residues" evidence="1">
    <location>
        <begin position="1"/>
        <end position="20"/>
    </location>
</feature>
<dbReference type="AlphaFoldDB" id="A0A8X7V623"/>
<proteinExistence type="predicted"/>
<evidence type="ECO:0000256" key="1">
    <source>
        <dbReference type="SAM" id="MobiDB-lite"/>
    </source>
</evidence>
<reference evidence="2 3" key="1">
    <citation type="submission" date="2020-02" db="EMBL/GenBank/DDBJ databases">
        <authorList>
            <person name="Ma Q."/>
            <person name="Huang Y."/>
            <person name="Song X."/>
            <person name="Pei D."/>
        </authorList>
    </citation>
    <scope>NUCLEOTIDE SEQUENCE [LARGE SCALE GENOMIC DNA]</scope>
    <source>
        <strain evidence="2">Sxm20200214</strain>
        <tissue evidence="2">Leaf</tissue>
    </source>
</reference>
<dbReference type="Proteomes" id="UP000886595">
    <property type="component" value="Unassembled WGS sequence"/>
</dbReference>
<organism evidence="2 3">
    <name type="scientific">Brassica carinata</name>
    <name type="common">Ethiopian mustard</name>
    <name type="synonym">Abyssinian cabbage</name>
    <dbReference type="NCBI Taxonomy" id="52824"/>
    <lineage>
        <taxon>Eukaryota</taxon>
        <taxon>Viridiplantae</taxon>
        <taxon>Streptophyta</taxon>
        <taxon>Embryophyta</taxon>
        <taxon>Tracheophyta</taxon>
        <taxon>Spermatophyta</taxon>
        <taxon>Magnoliopsida</taxon>
        <taxon>eudicotyledons</taxon>
        <taxon>Gunneridae</taxon>
        <taxon>Pentapetalae</taxon>
        <taxon>rosids</taxon>
        <taxon>malvids</taxon>
        <taxon>Brassicales</taxon>
        <taxon>Brassicaceae</taxon>
        <taxon>Brassiceae</taxon>
        <taxon>Brassica</taxon>
    </lineage>
</organism>
<gene>
    <name evidence="2" type="ORF">Bca52824_030872</name>
</gene>
<evidence type="ECO:0000313" key="2">
    <source>
        <dbReference type="EMBL" id="KAG2302221.1"/>
    </source>
</evidence>